<dbReference type="PANTHER" id="PTHR12296:SF30">
    <property type="entry name" value="DENN DOMAIN-CONTAINING PROTEIN CRAG"/>
    <property type="match status" value="1"/>
</dbReference>
<evidence type="ECO:0000256" key="1">
    <source>
        <dbReference type="ARBA" id="ARBA00022658"/>
    </source>
</evidence>
<dbReference type="Proteomes" id="UP000728032">
    <property type="component" value="Unassembled WGS sequence"/>
</dbReference>
<dbReference type="SMART" id="SM00799">
    <property type="entry name" value="DENN"/>
    <property type="match status" value="1"/>
</dbReference>
<feature type="compositionally biased region" description="Polar residues" evidence="2">
    <location>
        <begin position="1427"/>
        <end position="1441"/>
    </location>
</feature>
<feature type="domain" description="MABP" evidence="4">
    <location>
        <begin position="42"/>
        <end position="198"/>
    </location>
</feature>
<keyword evidence="1" id="KW-0344">Guanine-nucleotide releasing factor</keyword>
<name>A0A7R9LGJ6_9ACAR</name>
<dbReference type="GO" id="GO:0032483">
    <property type="term" value="P:regulation of Rab protein signal transduction"/>
    <property type="evidence" value="ECO:0007669"/>
    <property type="project" value="TreeGrafter"/>
</dbReference>
<dbReference type="Pfam" id="PF03456">
    <property type="entry name" value="uDENN"/>
    <property type="match status" value="1"/>
</dbReference>
<feature type="compositionally biased region" description="Basic and acidic residues" evidence="2">
    <location>
        <begin position="1330"/>
        <end position="1343"/>
    </location>
</feature>
<dbReference type="InterPro" id="IPR001194">
    <property type="entry name" value="cDENN_dom"/>
</dbReference>
<evidence type="ECO:0000313" key="6">
    <source>
        <dbReference type="Proteomes" id="UP000728032"/>
    </source>
</evidence>
<feature type="region of interest" description="Disordered" evidence="2">
    <location>
        <begin position="1469"/>
        <end position="1534"/>
    </location>
</feature>
<evidence type="ECO:0008006" key="7">
    <source>
        <dbReference type="Google" id="ProtNLM"/>
    </source>
</evidence>
<feature type="compositionally biased region" description="Polar residues" evidence="2">
    <location>
        <begin position="1775"/>
        <end position="1800"/>
    </location>
</feature>
<dbReference type="Gene3D" id="2.100.10.50">
    <property type="match status" value="1"/>
</dbReference>
<feature type="region of interest" description="Disordered" evidence="2">
    <location>
        <begin position="1330"/>
        <end position="1387"/>
    </location>
</feature>
<dbReference type="Pfam" id="PF02141">
    <property type="entry name" value="DENN"/>
    <property type="match status" value="1"/>
</dbReference>
<evidence type="ECO:0000313" key="5">
    <source>
        <dbReference type="EMBL" id="CAD7641222.1"/>
    </source>
</evidence>
<protein>
    <recommendedName>
        <fullName evidence="7">C-myc promoter-binding protein</fullName>
    </recommendedName>
</protein>
<dbReference type="InterPro" id="IPR011990">
    <property type="entry name" value="TPR-like_helical_dom_sf"/>
</dbReference>
<dbReference type="InterPro" id="IPR005112">
    <property type="entry name" value="dDENN_dom"/>
</dbReference>
<dbReference type="SMART" id="SM00801">
    <property type="entry name" value="dDENN"/>
    <property type="match status" value="1"/>
</dbReference>
<evidence type="ECO:0000256" key="2">
    <source>
        <dbReference type="SAM" id="MobiDB-lite"/>
    </source>
</evidence>
<dbReference type="PROSITE" id="PS51498">
    <property type="entry name" value="MABP"/>
    <property type="match status" value="1"/>
</dbReference>
<dbReference type="Pfam" id="PF03455">
    <property type="entry name" value="dDENN"/>
    <property type="match status" value="1"/>
</dbReference>
<organism evidence="5">
    <name type="scientific">Oppiella nova</name>
    <dbReference type="NCBI Taxonomy" id="334625"/>
    <lineage>
        <taxon>Eukaryota</taxon>
        <taxon>Metazoa</taxon>
        <taxon>Ecdysozoa</taxon>
        <taxon>Arthropoda</taxon>
        <taxon>Chelicerata</taxon>
        <taxon>Arachnida</taxon>
        <taxon>Acari</taxon>
        <taxon>Acariformes</taxon>
        <taxon>Sarcoptiformes</taxon>
        <taxon>Oribatida</taxon>
        <taxon>Brachypylina</taxon>
        <taxon>Oppioidea</taxon>
        <taxon>Oppiidae</taxon>
        <taxon>Oppiella</taxon>
    </lineage>
</organism>
<accession>A0A7R9LGJ6</accession>
<feature type="region of interest" description="Disordered" evidence="2">
    <location>
        <begin position="1427"/>
        <end position="1447"/>
    </location>
</feature>
<feature type="region of interest" description="Disordered" evidence="2">
    <location>
        <begin position="1766"/>
        <end position="1808"/>
    </location>
</feature>
<gene>
    <name evidence="5" type="ORF">ONB1V03_LOCUS2984</name>
</gene>
<evidence type="ECO:0000259" key="4">
    <source>
        <dbReference type="PROSITE" id="PS51498"/>
    </source>
</evidence>
<dbReference type="InterPro" id="IPR005113">
    <property type="entry name" value="uDENN_dom"/>
</dbReference>
<dbReference type="InterPro" id="IPR037516">
    <property type="entry name" value="Tripartite_DENN"/>
</dbReference>
<proteinExistence type="predicted"/>
<dbReference type="InterPro" id="IPR023341">
    <property type="entry name" value="MABP"/>
</dbReference>
<dbReference type="SMART" id="SM00800">
    <property type="entry name" value="uDENN"/>
    <property type="match status" value="1"/>
</dbReference>
<feature type="compositionally biased region" description="Polar residues" evidence="2">
    <location>
        <begin position="1344"/>
        <end position="1363"/>
    </location>
</feature>
<feature type="compositionally biased region" description="Polar residues" evidence="2">
    <location>
        <begin position="1469"/>
        <end position="1484"/>
    </location>
</feature>
<dbReference type="Gene3D" id="1.25.40.10">
    <property type="entry name" value="Tetratricopeptide repeat domain"/>
    <property type="match status" value="1"/>
</dbReference>
<dbReference type="InterPro" id="IPR043153">
    <property type="entry name" value="DENN_C"/>
</dbReference>
<dbReference type="PROSITE" id="PS50211">
    <property type="entry name" value="DENN"/>
    <property type="match status" value="1"/>
</dbReference>
<dbReference type="EMBL" id="CAJPVJ010000795">
    <property type="protein sequence ID" value="CAG2163408.1"/>
    <property type="molecule type" value="Genomic_DNA"/>
</dbReference>
<dbReference type="PANTHER" id="PTHR12296">
    <property type="entry name" value="DENN DOMAIN-CONTAINING PROTEIN 4"/>
    <property type="match status" value="1"/>
</dbReference>
<reference evidence="5" key="1">
    <citation type="submission" date="2020-11" db="EMBL/GenBank/DDBJ databases">
        <authorList>
            <person name="Tran Van P."/>
        </authorList>
    </citation>
    <scope>NUCLEOTIDE SEQUENCE</scope>
</reference>
<sequence>MDEKRIADYFVLSGISGESGVTFDESLSQERLSVPKSVQTPSAPITDITVIIRSAGEVVPNGYTCIELTPMGFPADLNHGSLRSPSLFICYKRGRDKPPLVDIGVLYEGKERVMADSEIVENTFYGKPANVNNSGSRTFLTFRRARDNAPCNQLVVKDICVILANKGESPPHAFCLINKNLNKGMVGSDVFICYKKSMNRPPLLCYRPSIISRFPLDDYPHYSLPESVSLFCFPMGATIECWPKRAQQPKPIFSTFVLTSDSAEKVYGAAVTFYELLVDHRLSDKELSHLTYGTEEDRLTKSLHRIKSISILSRWPFFDTFERFLLFLYKTFVTSAATPQKIPLERYISNFMLEIPFPLPNRPKILVQLGANADETVLISQPPEYMPLALTGASFTQMLRNLGPENCLHVLLFALTEQKLLLHSLRPDVLTSVAEAVVTMIFPFHWQCPYIPMCPIGLSDVLNAPLPFIVGVDSRYFDHFEPPIDVASVDLDTNSIYLSESKRLFNPKIMPKKPTRVLKQTLEKLFERLVRPIPAANGAYGSAQKSRTNLFNDNIRLKKMERKLEFEIQEAFIRFMATILRNFRSYLLPITRAPTVGATDPTSLFDMQGFLKSRDKNYHKFYSSIMKTQMFTRFIEERSFVSDKNISLAFFDECSEKLESMGDSVDSNSLRLLDFGDYIHSDQTVFIPPPEPISADDEYTYQEFGPLDPLLFHKMPTFPTLSRIGSLINESEVGLSENSSIIGPSSPMSKRTKQEIRSAQKIARRHADSPMTWSKCLLSYCYSLWFHHLPAYVKASAAFKPKPLSIAFDVLLRMQSLGFHPSDEVCYRVMIDQTVFIPPPEPISADDEYTYQEFGPLDPLLFHKMPTFPTLSRIGSLINESEVGLSENSSIIGPSSPMSKRTKQEIRSAQKIARRHADSPMTWSKCLLSYCYSLWFHHLPAYVKASAAFKPKPLSIAFDVLLRMQSLGFHPSDEVCYPSAAFKPKPLSIAFDVLLRMQSLGFHPSDEVCYRVMMLLCGIYSEPVLAVKVLFEMKAQKITPNAITYGYYNKAVLESKWPTGDTNGQLMWNKLRNVIVGVAQFRQNTRIRATKLSQSSAEGVVEGVVESETKTNSIKSSSDYGYVTNTESITSEQIPAVNEIVRDFKESDAFRERTRSIVRKSGSKLNCLHDFDSAAGVLMTTDLSKFCNGIDCDESFLRRRHKSAEYDIKDGNRELDTNVISLNSNSPKPYLRSYSFGNDEKIVQKLRLDALRGLTSKLQQNSGDFKRPLTVEKDSDVHKRIPSAGNTFRKVGALSRCTEDPEEEGVDEIDGEVEVMKNWRHNLSQSLIPESKEVCDEKTDQTVRESSVTSSDSKLTNKSSETIDSNKSSEKSADSSKSGVNTNKEGLSSFTPIKEALMNMELFSPEGKVASTLRSSFRIASRFAKSSPSNKTTISRSSTFHETNHSSSEKTLNKIGAFFRRDLQKTESDSATQLKGLTRSSTLPPVSPSKLTDSKTDFETKFEKTKTSDVIESKESISTESLDDLGTEDDNSRENSLLNLSSQWTNRLAANKHSEYVYSTIKSAANNMANRFSGLKSSLAYSGSSTTSSPSKLMNTSNTSGVVTGVATGTANLLSQWASQLAEKFPSNFVFDDDDCDSNNSFDMRRNSFASEDDMSERSREGSLSRHFTGFGSNSSTSPLFELLEKHYSTSLEPNVPTVPIVMEVVMTSCSRCYTCFALIYDEEIMEGWTPDDSNLNTNCSFCSSKFVPLLTIIIKDLRDEANEEIIDPKESDLNESSEQVIDSSNSEQSIPQTISQNEKQFSKSKSSSSLEPITVPYLSPLVLRKEVENVLSNEGDLCLAKPEFVDEHPIIYWNLIWYFKRVNLPSHLHGLCLYANTFNKNKTQNIENFKLNDYQKVSVRCMWDNEKLHEDIGSSPLHRLWLESSLGSPLVHALVTDERKLTREKHC</sequence>
<dbReference type="InterPro" id="IPR051696">
    <property type="entry name" value="DENN_Domain_GEFs"/>
</dbReference>
<feature type="compositionally biased region" description="Acidic residues" evidence="2">
    <location>
        <begin position="1521"/>
        <end position="1531"/>
    </location>
</feature>
<dbReference type="GO" id="GO:0031410">
    <property type="term" value="C:cytoplasmic vesicle"/>
    <property type="evidence" value="ECO:0007669"/>
    <property type="project" value="TreeGrafter"/>
</dbReference>
<evidence type="ECO:0000259" key="3">
    <source>
        <dbReference type="PROSITE" id="PS50211"/>
    </source>
</evidence>
<dbReference type="Gene3D" id="3.40.50.11500">
    <property type="match status" value="1"/>
</dbReference>
<dbReference type="GO" id="GO:0005085">
    <property type="term" value="F:guanyl-nucleotide exchange factor activity"/>
    <property type="evidence" value="ECO:0007669"/>
    <property type="project" value="UniProtKB-KW"/>
</dbReference>
<dbReference type="EMBL" id="OC915620">
    <property type="protein sequence ID" value="CAD7641222.1"/>
    <property type="molecule type" value="Genomic_DNA"/>
</dbReference>
<feature type="compositionally biased region" description="Basic and acidic residues" evidence="2">
    <location>
        <begin position="1492"/>
        <end position="1517"/>
    </location>
</feature>
<keyword evidence="6" id="KW-1185">Reference proteome</keyword>
<dbReference type="OrthoDB" id="75250at2759"/>
<feature type="domain" description="UDENN" evidence="3">
    <location>
        <begin position="190"/>
        <end position="647"/>
    </location>
</feature>
<feature type="region of interest" description="Disordered" evidence="2">
    <location>
        <begin position="1647"/>
        <end position="1668"/>
    </location>
</feature>